<evidence type="ECO:0000256" key="6">
    <source>
        <dbReference type="ARBA" id="ARBA00023134"/>
    </source>
</evidence>
<keyword evidence="11" id="KW-1185">Reference proteome</keyword>
<reference evidence="10 11" key="1">
    <citation type="submission" date="2020-08" db="EMBL/GenBank/DDBJ databases">
        <title>Genome sequence of Sphingomonas daechungensis KACC 18115T.</title>
        <authorList>
            <person name="Hyun D.-W."/>
            <person name="Bae J.-W."/>
        </authorList>
    </citation>
    <scope>NUCLEOTIDE SEQUENCE [LARGE SCALE GENOMIC DNA]</scope>
    <source>
        <strain evidence="10 11">KACC 18115</strain>
    </source>
</reference>
<keyword evidence="3 8" id="KW-0479">Metal-binding</keyword>
<dbReference type="Proteomes" id="UP000516134">
    <property type="component" value="Chromosome"/>
</dbReference>
<evidence type="ECO:0000313" key="11">
    <source>
        <dbReference type="Proteomes" id="UP000516134"/>
    </source>
</evidence>
<feature type="binding site" evidence="8">
    <location>
        <position position="97"/>
    </location>
    <ligand>
        <name>Mg(2+)</name>
        <dbReference type="ChEBI" id="CHEBI:18420"/>
    </ligand>
</feature>
<evidence type="ECO:0000256" key="2">
    <source>
        <dbReference type="ARBA" id="ARBA00022679"/>
    </source>
</evidence>
<evidence type="ECO:0000256" key="5">
    <source>
        <dbReference type="ARBA" id="ARBA00022842"/>
    </source>
</evidence>
<comment type="subunit">
    <text evidence="8">Monomer.</text>
</comment>
<comment type="subcellular location">
    <subcellularLocation>
        <location evidence="8">Cytoplasm</location>
    </subcellularLocation>
</comment>
<dbReference type="EMBL" id="CP060780">
    <property type="protein sequence ID" value="QNP42885.1"/>
    <property type="molecule type" value="Genomic_DNA"/>
</dbReference>
<dbReference type="GO" id="GO:0016779">
    <property type="term" value="F:nucleotidyltransferase activity"/>
    <property type="evidence" value="ECO:0007669"/>
    <property type="project" value="UniProtKB-KW"/>
</dbReference>
<dbReference type="Pfam" id="PF12804">
    <property type="entry name" value="NTP_transf_3"/>
    <property type="match status" value="1"/>
</dbReference>
<keyword evidence="2 8" id="KW-0808">Transferase</keyword>
<proteinExistence type="inferred from homology"/>
<evidence type="ECO:0000256" key="1">
    <source>
        <dbReference type="ARBA" id="ARBA00022490"/>
    </source>
</evidence>
<comment type="caution">
    <text evidence="8">Lacks conserved residue(s) required for the propagation of feature annotation.</text>
</comment>
<feature type="binding site" evidence="8">
    <location>
        <position position="20"/>
    </location>
    <ligand>
        <name>GTP</name>
        <dbReference type="ChEBI" id="CHEBI:37565"/>
    </ligand>
</feature>
<gene>
    <name evidence="8" type="primary">mobA</name>
    <name evidence="10" type="ORF">H9L15_12665</name>
</gene>
<organism evidence="10 11">
    <name type="scientific">Sphingomonas daechungensis</name>
    <dbReference type="NCBI Taxonomy" id="1176646"/>
    <lineage>
        <taxon>Bacteria</taxon>
        <taxon>Pseudomonadati</taxon>
        <taxon>Pseudomonadota</taxon>
        <taxon>Alphaproteobacteria</taxon>
        <taxon>Sphingomonadales</taxon>
        <taxon>Sphingomonadaceae</taxon>
        <taxon>Sphingomonas</taxon>
    </lineage>
</organism>
<dbReference type="InterPro" id="IPR013482">
    <property type="entry name" value="Molybde_CF_guanTrfase"/>
</dbReference>
<feature type="domain" description="MobA-like NTP transferase" evidence="9">
    <location>
        <begin position="5"/>
        <end position="152"/>
    </location>
</feature>
<comment type="function">
    <text evidence="8">Transfers a GMP moiety from GTP to Mo-molybdopterin (Mo-MPT) cofactor (Moco or molybdenum cofactor) to form Mo-molybdopterin guanine dinucleotide (Mo-MGD) cofactor.</text>
</comment>
<evidence type="ECO:0000256" key="3">
    <source>
        <dbReference type="ARBA" id="ARBA00022723"/>
    </source>
</evidence>
<accession>A0ABX6T1J2</accession>
<evidence type="ECO:0000313" key="10">
    <source>
        <dbReference type="EMBL" id="QNP42885.1"/>
    </source>
</evidence>
<dbReference type="EC" id="2.7.7.77" evidence="8"/>
<protein>
    <recommendedName>
        <fullName evidence="8">Molybdenum cofactor guanylyltransferase</fullName>
        <shortName evidence="8">MoCo guanylyltransferase</shortName>
        <ecNumber evidence="8">2.7.7.77</ecNumber>
    </recommendedName>
    <alternativeName>
        <fullName evidence="8">GTP:molybdopterin guanylyltransferase</fullName>
    </alternativeName>
    <alternativeName>
        <fullName evidence="8">Mo-MPT guanylyltransferase</fullName>
    </alternativeName>
    <alternativeName>
        <fullName evidence="8">Molybdopterin guanylyltransferase</fullName>
    </alternativeName>
    <alternativeName>
        <fullName evidence="8">Molybdopterin-guanine dinucleotide synthase</fullName>
        <shortName evidence="8">MGD synthase</shortName>
    </alternativeName>
</protein>
<feature type="binding site" evidence="8">
    <location>
        <position position="97"/>
    </location>
    <ligand>
        <name>GTP</name>
        <dbReference type="ChEBI" id="CHEBI:37565"/>
    </ligand>
</feature>
<keyword evidence="1 8" id="KW-0963">Cytoplasm</keyword>
<comment type="similarity">
    <text evidence="8">Belongs to the MobA family.</text>
</comment>
<dbReference type="InterPro" id="IPR025877">
    <property type="entry name" value="MobA-like_NTP_Trfase"/>
</dbReference>
<evidence type="ECO:0000259" key="9">
    <source>
        <dbReference type="Pfam" id="PF12804"/>
    </source>
</evidence>
<comment type="domain">
    <text evidence="8">The N-terminal domain determines nucleotide recognition and specific binding, while the C-terminal domain determines the specific binding to the target protein.</text>
</comment>
<dbReference type="RefSeq" id="WP_187714317.1">
    <property type="nucleotide sequence ID" value="NZ_BAABJC010000001.1"/>
</dbReference>
<sequence>MKIAVVILAGGEGKRIGGNKPLRLLGGVSLLERAVCYASGISKLCAVAVRDETQIGNIGIPVVRDDPEIEGPLGGLVAALRFARDEGVSAVLTIPADMPFLPTDLADRLLDSIGQSRAVIACSGGHQHPVCGLWRTEGLDAFAEYLASGRRSLKGFAKIVGYVAIDWPVDPLDPFFNINSEQDLAEAERLLA</sequence>
<feature type="binding site" evidence="8">
    <location>
        <position position="65"/>
    </location>
    <ligand>
        <name>GTP</name>
        <dbReference type="ChEBI" id="CHEBI:37565"/>
    </ligand>
</feature>
<feature type="binding site" evidence="8">
    <location>
        <begin position="8"/>
        <end position="10"/>
    </location>
    <ligand>
        <name>GTP</name>
        <dbReference type="ChEBI" id="CHEBI:37565"/>
    </ligand>
</feature>
<keyword evidence="10" id="KW-0548">Nucleotidyltransferase</keyword>
<keyword evidence="6 8" id="KW-0342">GTP-binding</keyword>
<dbReference type="CDD" id="cd02503">
    <property type="entry name" value="MobA"/>
    <property type="match status" value="1"/>
</dbReference>
<evidence type="ECO:0000256" key="4">
    <source>
        <dbReference type="ARBA" id="ARBA00022741"/>
    </source>
</evidence>
<comment type="catalytic activity">
    <reaction evidence="8">
        <text>Mo-molybdopterin + GTP + H(+) = Mo-molybdopterin guanine dinucleotide + diphosphate</text>
        <dbReference type="Rhea" id="RHEA:34243"/>
        <dbReference type="ChEBI" id="CHEBI:15378"/>
        <dbReference type="ChEBI" id="CHEBI:33019"/>
        <dbReference type="ChEBI" id="CHEBI:37565"/>
        <dbReference type="ChEBI" id="CHEBI:71302"/>
        <dbReference type="ChEBI" id="CHEBI:71310"/>
        <dbReference type="EC" id="2.7.7.77"/>
    </reaction>
</comment>
<dbReference type="Gene3D" id="3.90.550.10">
    <property type="entry name" value="Spore Coat Polysaccharide Biosynthesis Protein SpsA, Chain A"/>
    <property type="match status" value="1"/>
</dbReference>
<evidence type="ECO:0000256" key="7">
    <source>
        <dbReference type="ARBA" id="ARBA00023150"/>
    </source>
</evidence>
<evidence type="ECO:0000256" key="8">
    <source>
        <dbReference type="HAMAP-Rule" id="MF_00316"/>
    </source>
</evidence>
<dbReference type="InterPro" id="IPR029044">
    <property type="entry name" value="Nucleotide-diphossugar_trans"/>
</dbReference>
<keyword evidence="4 8" id="KW-0547">Nucleotide-binding</keyword>
<dbReference type="HAMAP" id="MF_00316">
    <property type="entry name" value="MobA"/>
    <property type="match status" value="1"/>
</dbReference>
<dbReference type="SUPFAM" id="SSF53448">
    <property type="entry name" value="Nucleotide-diphospho-sugar transferases"/>
    <property type="match status" value="1"/>
</dbReference>
<keyword evidence="5 8" id="KW-0460">Magnesium</keyword>
<name>A0ABX6T1J2_9SPHN</name>
<dbReference type="PANTHER" id="PTHR19136:SF81">
    <property type="entry name" value="MOLYBDENUM COFACTOR GUANYLYLTRANSFERASE"/>
    <property type="match status" value="1"/>
</dbReference>
<dbReference type="PANTHER" id="PTHR19136">
    <property type="entry name" value="MOLYBDENUM COFACTOR GUANYLYLTRANSFERASE"/>
    <property type="match status" value="1"/>
</dbReference>
<comment type="cofactor">
    <cofactor evidence="8">
        <name>Mg(2+)</name>
        <dbReference type="ChEBI" id="CHEBI:18420"/>
    </cofactor>
</comment>
<keyword evidence="7 8" id="KW-0501">Molybdenum cofactor biosynthesis</keyword>